<evidence type="ECO:0000256" key="2">
    <source>
        <dbReference type="ARBA" id="ARBA00004752"/>
    </source>
</evidence>
<dbReference type="SUPFAM" id="SSF53244">
    <property type="entry name" value="MurD-like peptide ligases, peptide-binding domain"/>
    <property type="match status" value="1"/>
</dbReference>
<dbReference type="EMBL" id="CP000513">
    <property type="protein sequence ID" value="ABQ13231.1"/>
    <property type="molecule type" value="Genomic_DNA"/>
</dbReference>
<dbReference type="Proteomes" id="UP000000248">
    <property type="component" value="Chromosome"/>
</dbReference>
<evidence type="ECO:0000256" key="5">
    <source>
        <dbReference type="ARBA" id="ARBA00022741"/>
    </source>
</evidence>
<evidence type="ECO:0000259" key="10">
    <source>
        <dbReference type="Pfam" id="PF08245"/>
    </source>
</evidence>
<evidence type="ECO:0000256" key="3">
    <source>
        <dbReference type="ARBA" id="ARBA00022490"/>
    </source>
</evidence>
<dbReference type="HAMAP" id="MF_00639">
    <property type="entry name" value="MurD"/>
    <property type="match status" value="1"/>
</dbReference>
<accession>A5EY05</accession>
<dbReference type="GO" id="GO:0005524">
    <property type="term" value="F:ATP binding"/>
    <property type="evidence" value="ECO:0007669"/>
    <property type="project" value="UniProtKB-UniRule"/>
</dbReference>
<dbReference type="Gene3D" id="3.90.190.20">
    <property type="entry name" value="Mur ligase, C-terminal domain"/>
    <property type="match status" value="1"/>
</dbReference>
<keyword evidence="12" id="KW-1185">Reference proteome</keyword>
<dbReference type="Gene3D" id="3.40.1190.10">
    <property type="entry name" value="Mur-like, catalytic domain"/>
    <property type="match status" value="1"/>
</dbReference>
<comment type="function">
    <text evidence="7 8">Cell wall formation. Catalyzes the addition of glutamate to the nucleotide precursor UDP-N-acetylmuramoyl-L-alanine (UMA).</text>
</comment>
<dbReference type="HOGENOM" id="CLU_032540_1_0_6"/>
<name>A5EY05_DICNV</name>
<evidence type="ECO:0000313" key="11">
    <source>
        <dbReference type="EMBL" id="ABQ13231.1"/>
    </source>
</evidence>
<feature type="domain" description="Mur ligase C-terminal" evidence="9">
    <location>
        <begin position="295"/>
        <end position="408"/>
    </location>
</feature>
<comment type="similarity">
    <text evidence="7">Belongs to the MurCDEF family.</text>
</comment>
<gene>
    <name evidence="7 11" type="primary">murD</name>
    <name evidence="11" type="ordered locus">DNO_0983</name>
</gene>
<comment type="subcellular location">
    <subcellularLocation>
        <location evidence="1 7 8">Cytoplasm</location>
    </subcellularLocation>
</comment>
<dbReference type="GO" id="GO:0008764">
    <property type="term" value="F:UDP-N-acetylmuramoylalanine-D-glutamate ligase activity"/>
    <property type="evidence" value="ECO:0007669"/>
    <property type="project" value="UniProtKB-UniRule"/>
</dbReference>
<dbReference type="InterPro" id="IPR005762">
    <property type="entry name" value="MurD"/>
</dbReference>
<evidence type="ECO:0000256" key="6">
    <source>
        <dbReference type="ARBA" id="ARBA00022840"/>
    </source>
</evidence>
<dbReference type="AlphaFoldDB" id="A5EY05"/>
<dbReference type="eggNOG" id="COG0771">
    <property type="taxonomic scope" value="Bacteria"/>
</dbReference>
<keyword evidence="7 8" id="KW-0131">Cell cycle</keyword>
<dbReference type="Pfam" id="PF02875">
    <property type="entry name" value="Mur_ligase_C"/>
    <property type="match status" value="1"/>
</dbReference>
<dbReference type="InterPro" id="IPR036615">
    <property type="entry name" value="Mur_ligase_C_dom_sf"/>
</dbReference>
<keyword evidence="7 8" id="KW-0132">Cell division</keyword>
<dbReference type="GO" id="GO:0009252">
    <property type="term" value="P:peptidoglycan biosynthetic process"/>
    <property type="evidence" value="ECO:0007669"/>
    <property type="project" value="UniProtKB-UniRule"/>
</dbReference>
<dbReference type="OrthoDB" id="9809796at2"/>
<keyword evidence="7 8" id="KW-0133">Cell shape</keyword>
<protein>
    <recommendedName>
        <fullName evidence="7 8">UDP-N-acetylmuramoylalanine--D-glutamate ligase</fullName>
        <ecNumber evidence="7 8">6.3.2.9</ecNumber>
    </recommendedName>
    <alternativeName>
        <fullName evidence="7">D-glutamic acid-adding enzyme</fullName>
    </alternativeName>
    <alternativeName>
        <fullName evidence="7">UDP-N-acetylmuramoyl-L-alanyl-D-glutamate synthetase</fullName>
    </alternativeName>
</protein>
<dbReference type="PANTHER" id="PTHR43692">
    <property type="entry name" value="UDP-N-ACETYLMURAMOYLALANINE--D-GLUTAMATE LIGASE"/>
    <property type="match status" value="1"/>
</dbReference>
<evidence type="ECO:0000256" key="4">
    <source>
        <dbReference type="ARBA" id="ARBA00022598"/>
    </source>
</evidence>
<dbReference type="SUPFAM" id="SSF51984">
    <property type="entry name" value="MurCD N-terminal domain"/>
    <property type="match status" value="1"/>
</dbReference>
<dbReference type="GO" id="GO:0008360">
    <property type="term" value="P:regulation of cell shape"/>
    <property type="evidence" value="ECO:0007669"/>
    <property type="project" value="UniProtKB-KW"/>
</dbReference>
<comment type="pathway">
    <text evidence="2 7 8">Cell wall biogenesis; peptidoglycan biosynthesis.</text>
</comment>
<dbReference type="STRING" id="246195.DNO_0983"/>
<keyword evidence="6 7" id="KW-0067">ATP-binding</keyword>
<dbReference type="InterPro" id="IPR004101">
    <property type="entry name" value="Mur_ligase_C"/>
</dbReference>
<proteinExistence type="inferred from homology"/>
<dbReference type="UniPathway" id="UPA00219"/>
<keyword evidence="7 8" id="KW-0573">Peptidoglycan synthesis</keyword>
<comment type="catalytic activity">
    <reaction evidence="7 8">
        <text>UDP-N-acetyl-alpha-D-muramoyl-L-alanine + D-glutamate + ATP = UDP-N-acetyl-alpha-D-muramoyl-L-alanyl-D-glutamate + ADP + phosphate + H(+)</text>
        <dbReference type="Rhea" id="RHEA:16429"/>
        <dbReference type="ChEBI" id="CHEBI:15378"/>
        <dbReference type="ChEBI" id="CHEBI:29986"/>
        <dbReference type="ChEBI" id="CHEBI:30616"/>
        <dbReference type="ChEBI" id="CHEBI:43474"/>
        <dbReference type="ChEBI" id="CHEBI:83898"/>
        <dbReference type="ChEBI" id="CHEBI:83900"/>
        <dbReference type="ChEBI" id="CHEBI:456216"/>
        <dbReference type="EC" id="6.3.2.9"/>
    </reaction>
</comment>
<keyword evidence="3 7" id="KW-0963">Cytoplasm</keyword>
<dbReference type="KEGG" id="dno:DNO_0983"/>
<dbReference type="Pfam" id="PF08245">
    <property type="entry name" value="Mur_ligase_M"/>
    <property type="match status" value="1"/>
</dbReference>
<dbReference type="NCBIfam" id="TIGR01087">
    <property type="entry name" value="murD"/>
    <property type="match status" value="1"/>
</dbReference>
<sequence>MNKEEKLRDLHLNQPIAVIGMGVSGKAAWQMLQKAGYDVTAFDEKVQSAPIVTVNLDDADIFTSFATLIVSPGIDCRRTAFKNIHATLMNDVELFARLIEKPVAAVTGSNGKSTVVTMLADAARAVGLKTQLCGNIGKSVLTAWLEDEEEPDLYVLELSSYQLERCPSLMIDVGVVLNVTPDHLDRYDSFLDYVAAKSHLAQQTQLTILNGDDEYCRQMAPLSRQTVFFGAQCVNRVENGAIIVNGQTVLTADELKIHGQHNAYNALVALLMASGLGIDISYTLEALKNFRGLPHRMCEVACFNDVLWLNDSKATNIASTAAALVGCTRPTWLIVGGVGKGQDFHQLAAVLLQAPIKHVLMIGVDNHTMIAAFKKANIAFHDCGTIKAAVSYAYQNADAGDQVLLSPATASFDQFRNYEERGDVFADEVLSYVSQK</sequence>
<evidence type="ECO:0000256" key="1">
    <source>
        <dbReference type="ARBA" id="ARBA00004496"/>
    </source>
</evidence>
<feature type="domain" description="Mur ligase central" evidence="10">
    <location>
        <begin position="106"/>
        <end position="272"/>
    </location>
</feature>
<dbReference type="SUPFAM" id="SSF53623">
    <property type="entry name" value="MurD-like peptide ligases, catalytic domain"/>
    <property type="match status" value="1"/>
</dbReference>
<organism evidence="11 12">
    <name type="scientific">Dichelobacter nodosus (strain VCS1703A)</name>
    <dbReference type="NCBI Taxonomy" id="246195"/>
    <lineage>
        <taxon>Bacteria</taxon>
        <taxon>Pseudomonadati</taxon>
        <taxon>Pseudomonadota</taxon>
        <taxon>Gammaproteobacteria</taxon>
        <taxon>Cardiobacteriales</taxon>
        <taxon>Cardiobacteriaceae</taxon>
        <taxon>Dichelobacter</taxon>
    </lineage>
</organism>
<dbReference type="Gene3D" id="3.40.50.720">
    <property type="entry name" value="NAD(P)-binding Rossmann-like Domain"/>
    <property type="match status" value="1"/>
</dbReference>
<evidence type="ECO:0000259" key="9">
    <source>
        <dbReference type="Pfam" id="PF02875"/>
    </source>
</evidence>
<keyword evidence="4 7" id="KW-0436">Ligase</keyword>
<keyword evidence="5 7" id="KW-0547">Nucleotide-binding</keyword>
<dbReference type="RefSeq" id="WP_012031296.1">
    <property type="nucleotide sequence ID" value="NC_009446.1"/>
</dbReference>
<reference evidence="11 12" key="1">
    <citation type="journal article" date="2007" name="Nat. Biotechnol.">
        <title>Genome sequence and identification of candidate vaccine antigens from the animal pathogen Dichelobacter nodosus.</title>
        <authorList>
            <person name="Myers G.S."/>
            <person name="Parker D."/>
            <person name="Al-Hasani K."/>
            <person name="Kennan R.M."/>
            <person name="Seemann T."/>
            <person name="Ren Q."/>
            <person name="Badger J.H."/>
            <person name="Selengut J.D."/>
            <person name="Deboy R.T."/>
            <person name="Tettelin H."/>
            <person name="Boyce J.D."/>
            <person name="McCarl V.P."/>
            <person name="Han X."/>
            <person name="Nelson W.C."/>
            <person name="Madupu R."/>
            <person name="Mohamoud Y."/>
            <person name="Holley T."/>
            <person name="Fedorova N."/>
            <person name="Khouri H."/>
            <person name="Bottomley S.P."/>
            <person name="Whittington R.J."/>
            <person name="Adler B."/>
            <person name="Songer J.G."/>
            <person name="Rood J.I."/>
            <person name="Paulsen I.T."/>
        </authorList>
    </citation>
    <scope>NUCLEOTIDE SEQUENCE [LARGE SCALE GENOMIC DNA]</scope>
    <source>
        <strain evidence="11 12">VCS1703A</strain>
    </source>
</reference>
<evidence type="ECO:0000256" key="8">
    <source>
        <dbReference type="RuleBase" id="RU003664"/>
    </source>
</evidence>
<dbReference type="GO" id="GO:0005737">
    <property type="term" value="C:cytoplasm"/>
    <property type="evidence" value="ECO:0007669"/>
    <property type="project" value="UniProtKB-SubCell"/>
</dbReference>
<keyword evidence="7 8" id="KW-0961">Cell wall biogenesis/degradation</keyword>
<evidence type="ECO:0000313" key="12">
    <source>
        <dbReference type="Proteomes" id="UP000000248"/>
    </source>
</evidence>
<dbReference type="PANTHER" id="PTHR43692:SF1">
    <property type="entry name" value="UDP-N-ACETYLMURAMOYLALANINE--D-GLUTAMATE LIGASE"/>
    <property type="match status" value="1"/>
</dbReference>
<dbReference type="InterPro" id="IPR013221">
    <property type="entry name" value="Mur_ligase_cen"/>
</dbReference>
<dbReference type="InterPro" id="IPR036565">
    <property type="entry name" value="Mur-like_cat_sf"/>
</dbReference>
<dbReference type="GO" id="GO:0071555">
    <property type="term" value="P:cell wall organization"/>
    <property type="evidence" value="ECO:0007669"/>
    <property type="project" value="UniProtKB-KW"/>
</dbReference>
<feature type="binding site" evidence="7">
    <location>
        <begin position="108"/>
        <end position="114"/>
    </location>
    <ligand>
        <name>ATP</name>
        <dbReference type="ChEBI" id="CHEBI:30616"/>
    </ligand>
</feature>
<evidence type="ECO:0000256" key="7">
    <source>
        <dbReference type="HAMAP-Rule" id="MF_00639"/>
    </source>
</evidence>
<dbReference type="GO" id="GO:0051301">
    <property type="term" value="P:cell division"/>
    <property type="evidence" value="ECO:0007669"/>
    <property type="project" value="UniProtKB-KW"/>
</dbReference>
<dbReference type="EC" id="6.3.2.9" evidence="7 8"/>